<dbReference type="Pfam" id="PF14111">
    <property type="entry name" value="DUF4283"/>
    <property type="match status" value="1"/>
</dbReference>
<reference evidence="4" key="1">
    <citation type="submission" date="2018-11" db="EMBL/GenBank/DDBJ databases">
        <authorList>
            <person name="Grassa J C."/>
        </authorList>
    </citation>
    <scope>NUCLEOTIDE SEQUENCE [LARGE SCALE GENOMIC DNA]</scope>
</reference>
<evidence type="ECO:0000256" key="1">
    <source>
        <dbReference type="SAM" id="MobiDB-lite"/>
    </source>
</evidence>
<feature type="region of interest" description="Disordered" evidence="1">
    <location>
        <begin position="311"/>
        <end position="389"/>
    </location>
</feature>
<dbReference type="Gramene" id="evm.model.09.153">
    <property type="protein sequence ID" value="cds.evm.model.09.153"/>
    <property type="gene ID" value="evm.TU.09.153"/>
</dbReference>
<dbReference type="InterPro" id="IPR025558">
    <property type="entry name" value="DUF4283"/>
</dbReference>
<feature type="compositionally biased region" description="Basic and acidic residues" evidence="1">
    <location>
        <begin position="1"/>
        <end position="10"/>
    </location>
</feature>
<dbReference type="EMBL" id="UZAU01000718">
    <property type="status" value="NOT_ANNOTATED_CDS"/>
    <property type="molecule type" value="Genomic_DNA"/>
</dbReference>
<dbReference type="AlphaFoldDB" id="A0A803QER0"/>
<evidence type="ECO:0008006" key="6">
    <source>
        <dbReference type="Google" id="ProtNLM"/>
    </source>
</evidence>
<feature type="compositionally biased region" description="Polar residues" evidence="1">
    <location>
        <begin position="11"/>
        <end position="21"/>
    </location>
</feature>
<dbReference type="PANTHER" id="PTHR31286:SF180">
    <property type="entry name" value="OS10G0362600 PROTEIN"/>
    <property type="match status" value="1"/>
</dbReference>
<feature type="region of interest" description="Disordered" evidence="1">
    <location>
        <begin position="1"/>
        <end position="21"/>
    </location>
</feature>
<proteinExistence type="predicted"/>
<dbReference type="Pfam" id="PF14392">
    <property type="entry name" value="zf-CCHC_4"/>
    <property type="match status" value="1"/>
</dbReference>
<name>A0A803QER0_CANSA</name>
<evidence type="ECO:0000313" key="4">
    <source>
        <dbReference type="EnsemblPlants" id="cds.evm.model.09.153"/>
    </source>
</evidence>
<organism evidence="4 5">
    <name type="scientific">Cannabis sativa</name>
    <name type="common">Hemp</name>
    <name type="synonym">Marijuana</name>
    <dbReference type="NCBI Taxonomy" id="3483"/>
    <lineage>
        <taxon>Eukaryota</taxon>
        <taxon>Viridiplantae</taxon>
        <taxon>Streptophyta</taxon>
        <taxon>Embryophyta</taxon>
        <taxon>Tracheophyta</taxon>
        <taxon>Spermatophyta</taxon>
        <taxon>Magnoliopsida</taxon>
        <taxon>eudicotyledons</taxon>
        <taxon>Gunneridae</taxon>
        <taxon>Pentapetalae</taxon>
        <taxon>rosids</taxon>
        <taxon>fabids</taxon>
        <taxon>Rosales</taxon>
        <taxon>Cannabaceae</taxon>
        <taxon>Cannabis</taxon>
    </lineage>
</organism>
<dbReference type="InterPro" id="IPR040256">
    <property type="entry name" value="At4g02000-like"/>
</dbReference>
<dbReference type="InterPro" id="IPR025836">
    <property type="entry name" value="Zn_knuckle_CX2CX4HX4C"/>
</dbReference>
<evidence type="ECO:0000313" key="5">
    <source>
        <dbReference type="Proteomes" id="UP000596661"/>
    </source>
</evidence>
<feature type="compositionally biased region" description="Polar residues" evidence="1">
    <location>
        <begin position="359"/>
        <end position="371"/>
    </location>
</feature>
<evidence type="ECO:0000259" key="3">
    <source>
        <dbReference type="Pfam" id="PF14392"/>
    </source>
</evidence>
<dbReference type="EnsemblPlants" id="evm.model.09.153">
    <property type="protein sequence ID" value="cds.evm.model.09.153"/>
    <property type="gene ID" value="evm.TU.09.153"/>
</dbReference>
<reference evidence="4" key="2">
    <citation type="submission" date="2021-03" db="UniProtKB">
        <authorList>
            <consortium name="EnsemblPlants"/>
        </authorList>
    </citation>
    <scope>IDENTIFICATION</scope>
</reference>
<feature type="domain" description="DUF4283" evidence="2">
    <location>
        <begin position="94"/>
        <end position="158"/>
    </location>
</feature>
<evidence type="ECO:0000259" key="2">
    <source>
        <dbReference type="Pfam" id="PF14111"/>
    </source>
</evidence>
<keyword evidence="5" id="KW-1185">Reference proteome</keyword>
<sequence>MEGNEDRRATVNESLPPQNETLAETFVADEPLAEVDGVQEEQTVEGGQGGITGQEVESMRQQFLDSMTLELEADLELNEEVTSKGVLAKLFGRRNLSRGRVKEILAGIWTLKGRWRMKTMQTGVWGIFFDEEEDKQMILTRRPWLVSGVLLNIRDWPADGDWAKTNMEVARFWVEAHGLPTPYLTWENTDVIARKVGQYIDFDRAPRLTIARRGFLKFLVDLRVDQRFVAGFYLNISRDRKEWVQFKYHKLPALCFNCGYLAHSYNKCNRPKEYAYPPVGRAVPMYGAWLKVGVPIRNCFDPSIPRLIINRPAKESAPSGKPEKDKGKRVITIDENDASKGSDKSAGKRTVGEGCRQMAANSSIGKSQKVQSGAKPGSAGKSPVLAKEGSRVDIQKSIKAFPHPMAHINNKEKDKGIIISLMPDIGPTSDQMVDIPHVDICKSRTPHHFPEPTVVDWPSNTSLPEVVQGLVESA</sequence>
<feature type="compositionally biased region" description="Basic and acidic residues" evidence="1">
    <location>
        <begin position="321"/>
        <end position="346"/>
    </location>
</feature>
<feature type="domain" description="Zinc knuckle CX2CX4HX4C" evidence="3">
    <location>
        <begin position="242"/>
        <end position="269"/>
    </location>
</feature>
<dbReference type="PANTHER" id="PTHR31286">
    <property type="entry name" value="GLYCINE-RICH CELL WALL STRUCTURAL PROTEIN 1.8-LIKE"/>
    <property type="match status" value="1"/>
</dbReference>
<accession>A0A803QER0</accession>
<protein>
    <recommendedName>
        <fullName evidence="6">CCHC-type domain-containing protein</fullName>
    </recommendedName>
</protein>
<dbReference type="Proteomes" id="UP000596661">
    <property type="component" value="Chromosome 9"/>
</dbReference>